<evidence type="ECO:0000313" key="3">
    <source>
        <dbReference type="Proteomes" id="UP000184127"/>
    </source>
</evidence>
<dbReference type="Gene3D" id="1.50.10.10">
    <property type="match status" value="1"/>
</dbReference>
<dbReference type="PANTHER" id="PTHR33886">
    <property type="entry name" value="UNSATURATED RHAMNOGALACTURONAN HYDROLASE (EUROFUNG)"/>
    <property type="match status" value="1"/>
</dbReference>
<organism evidence="2 3">
    <name type="scientific">Thermoanaerobacter uzonensis DSM 18761</name>
    <dbReference type="NCBI Taxonomy" id="1123369"/>
    <lineage>
        <taxon>Bacteria</taxon>
        <taxon>Bacillati</taxon>
        <taxon>Bacillota</taxon>
        <taxon>Clostridia</taxon>
        <taxon>Thermoanaerobacterales</taxon>
        <taxon>Thermoanaerobacteraceae</taxon>
        <taxon>Thermoanaerobacter</taxon>
    </lineage>
</organism>
<evidence type="ECO:0000256" key="1">
    <source>
        <dbReference type="ARBA" id="ARBA00022801"/>
    </source>
</evidence>
<dbReference type="InterPro" id="IPR010905">
    <property type="entry name" value="Glyco_hydro_88"/>
</dbReference>
<dbReference type="GO" id="GO:0005975">
    <property type="term" value="P:carbohydrate metabolic process"/>
    <property type="evidence" value="ECO:0007669"/>
    <property type="project" value="InterPro"/>
</dbReference>
<dbReference type="InterPro" id="IPR008928">
    <property type="entry name" value="6-hairpin_glycosidase_sf"/>
</dbReference>
<proteinExistence type="predicted"/>
<dbReference type="SUPFAM" id="SSF48208">
    <property type="entry name" value="Six-hairpin glycosidases"/>
    <property type="match status" value="1"/>
</dbReference>
<accession>A0A1M4VS07</accession>
<keyword evidence="3" id="KW-1185">Reference proteome</keyword>
<dbReference type="AlphaFoldDB" id="A0A1M4VS07"/>
<dbReference type="Proteomes" id="UP000184127">
    <property type="component" value="Unassembled WGS sequence"/>
</dbReference>
<dbReference type="RefSeq" id="WP_072967918.1">
    <property type="nucleotide sequence ID" value="NZ_FQUR01000009.1"/>
</dbReference>
<sequence length="377" mass="44559">MIPKKQLIEKFIDDYILNYRPYKEKWNYEDGCVVKGSWDLYKTKKKELYKNFVLNYMYKYIDEEGNIRGYNMQDYSLDDINSGKVLFDLYELTQDERFKKAIEHLYQQILTQPRTGQGNFWHKRIYPNQVWLDGLYMVMPFYIKYIKKFGNKNDLKDICFQFVNVRNHMFNKEKGLYYHGYDESRKEAWADKETGLSPNFWGRAMGWLVMALVDVLEELDEKVIGDYKNLTEECKDLQGIFKEAIEGILQYQDPDSGMWYQVVDKTKSKGNYLETSATLMSAYSILKGCRLRLLPQKYENYGLKAFNGTIDKYLSYKDGEYKLGGICKVAGLGNLPYRDGSYEYYISEEVVFNDPKGVGPFMMVYSEILKNSQFYSA</sequence>
<dbReference type="Pfam" id="PF07470">
    <property type="entry name" value="Glyco_hydro_88"/>
    <property type="match status" value="1"/>
</dbReference>
<name>A0A1M4VS07_9THEO</name>
<evidence type="ECO:0000313" key="2">
    <source>
        <dbReference type="EMBL" id="SHE71603.1"/>
    </source>
</evidence>
<protein>
    <submittedName>
        <fullName evidence="2">Unsaturated rhamnogalacturonyl hydrolase</fullName>
    </submittedName>
</protein>
<keyword evidence="1 2" id="KW-0378">Hydrolase</keyword>
<dbReference type="PANTHER" id="PTHR33886:SF8">
    <property type="entry name" value="UNSATURATED RHAMNOGALACTURONAN HYDROLASE (EUROFUNG)"/>
    <property type="match status" value="1"/>
</dbReference>
<dbReference type="InterPro" id="IPR052043">
    <property type="entry name" value="PolySaccharide_Degr_Enz"/>
</dbReference>
<dbReference type="EMBL" id="FQUR01000009">
    <property type="protein sequence ID" value="SHE71603.1"/>
    <property type="molecule type" value="Genomic_DNA"/>
</dbReference>
<reference evidence="3" key="1">
    <citation type="submission" date="2016-11" db="EMBL/GenBank/DDBJ databases">
        <authorList>
            <person name="Varghese N."/>
            <person name="Submissions S."/>
        </authorList>
    </citation>
    <scope>NUCLEOTIDE SEQUENCE [LARGE SCALE GENOMIC DNA]</scope>
    <source>
        <strain evidence="3">DSM 18761</strain>
    </source>
</reference>
<dbReference type="InterPro" id="IPR012341">
    <property type="entry name" value="6hp_glycosidase-like_sf"/>
</dbReference>
<gene>
    <name evidence="2" type="ORF">SAMN02745195_00970</name>
</gene>
<dbReference type="GO" id="GO:0016787">
    <property type="term" value="F:hydrolase activity"/>
    <property type="evidence" value="ECO:0007669"/>
    <property type="project" value="UniProtKB-KW"/>
</dbReference>